<dbReference type="EMBL" id="CAUYUJ010015374">
    <property type="protein sequence ID" value="CAK0853110.1"/>
    <property type="molecule type" value="Genomic_DNA"/>
</dbReference>
<keyword evidence="3" id="KW-1185">Reference proteome</keyword>
<comment type="caution">
    <text evidence="2">The sequence shown here is derived from an EMBL/GenBank/DDBJ whole genome shotgun (WGS) entry which is preliminary data.</text>
</comment>
<sequence>AMAFVLNPRSPHSEVRVGEAVRTHAEARALLAELGVSEVSLAAPPCALLFRDFDLEDRVLALPPLKQSGWREAYSTYMAFFKAKQVPALIPAREDTQRFFLHDIDPGNGLVVYFGVDEGFRRDMHELATRFARPGARLKWVHAQGDDFGVSFAKSVKLSRGDFPEVVIWEFGETEESDKVHRMSEKLPGAALAKESVEALVAGWQAGWAPAAEGGSGRSAPGGAPKALAAAEPAAPAQHAGADASCTAGRAAAAWVFDDAAEPDRRGEPLTEDMLQSRGGFTLVQVGDVGLLVPPGGQPGARAVRRFASLEAARAHAARLAAAPSFGGAAAQPGALAPPGAFPCPVGADLPSCHAWCEGVLALPPMQVAATLAGKPCAGAVPKALSDPPRCVCRAASEWPRVLGGAPEPFAYARSASGRYVEASEALGEE</sequence>
<gene>
    <name evidence="2" type="ORF">PCOR1329_LOCUS44700</name>
</gene>
<evidence type="ECO:0000256" key="1">
    <source>
        <dbReference type="SAM" id="MobiDB-lite"/>
    </source>
</evidence>
<feature type="region of interest" description="Disordered" evidence="1">
    <location>
        <begin position="211"/>
        <end position="236"/>
    </location>
</feature>
<reference evidence="2" key="1">
    <citation type="submission" date="2023-10" db="EMBL/GenBank/DDBJ databases">
        <authorList>
            <person name="Chen Y."/>
            <person name="Shah S."/>
            <person name="Dougan E. K."/>
            <person name="Thang M."/>
            <person name="Chan C."/>
        </authorList>
    </citation>
    <scope>NUCLEOTIDE SEQUENCE [LARGE SCALE GENOMIC DNA]</scope>
</reference>
<feature type="non-terminal residue" evidence="2">
    <location>
        <position position="1"/>
    </location>
</feature>
<protein>
    <submittedName>
        <fullName evidence="2">Uncharacterized protein</fullName>
    </submittedName>
</protein>
<proteinExistence type="predicted"/>
<name>A0ABN9U2R8_9DINO</name>
<evidence type="ECO:0000313" key="2">
    <source>
        <dbReference type="EMBL" id="CAK0853110.1"/>
    </source>
</evidence>
<accession>A0ABN9U2R8</accession>
<organism evidence="2 3">
    <name type="scientific">Prorocentrum cordatum</name>
    <dbReference type="NCBI Taxonomy" id="2364126"/>
    <lineage>
        <taxon>Eukaryota</taxon>
        <taxon>Sar</taxon>
        <taxon>Alveolata</taxon>
        <taxon>Dinophyceae</taxon>
        <taxon>Prorocentrales</taxon>
        <taxon>Prorocentraceae</taxon>
        <taxon>Prorocentrum</taxon>
    </lineage>
</organism>
<evidence type="ECO:0000313" key="3">
    <source>
        <dbReference type="Proteomes" id="UP001189429"/>
    </source>
</evidence>
<dbReference type="Proteomes" id="UP001189429">
    <property type="component" value="Unassembled WGS sequence"/>
</dbReference>